<dbReference type="SUPFAM" id="SSF51430">
    <property type="entry name" value="NAD(P)-linked oxidoreductase"/>
    <property type="match status" value="1"/>
</dbReference>
<feature type="domain" description="NADP-dependent oxidoreductase" evidence="2">
    <location>
        <begin position="20"/>
        <end position="332"/>
    </location>
</feature>
<dbReference type="EMBL" id="QZAJ01000306">
    <property type="protein sequence ID" value="THW11964.1"/>
    <property type="molecule type" value="Genomic_DNA"/>
</dbReference>
<name>A0A4V4IAK8_AURPU</name>
<reference evidence="3 4" key="1">
    <citation type="submission" date="2018-10" db="EMBL/GenBank/DDBJ databases">
        <title>Fifty Aureobasidium pullulans genomes reveal a recombining polyextremotolerant generalist.</title>
        <authorList>
            <person name="Gostincar C."/>
            <person name="Turk M."/>
            <person name="Zajc J."/>
            <person name="Gunde-Cimerman N."/>
        </authorList>
    </citation>
    <scope>NUCLEOTIDE SEQUENCE [LARGE SCALE GENOMIC DNA]</scope>
    <source>
        <strain evidence="3 4">EXF-11318</strain>
    </source>
</reference>
<sequence>MFSSVPLRKLGKDGPEIPSMGYGMMGLSQPVYGSVSSEEDKFAILDRAYGLGARHWDSSDLYNDNEETVGKWFKRTGERDEIFLATKFGFVKGKFPELDSTGEYAKKACEESLRTLGVEHIDLCMSTKNLRCTTRLIVCLDYLHHPNPKTPIEDTMRGLKELQDQGKIKHIGLSSISSKTLLRASKITKISAVQVGYSPFELDIESSKGTDLLATCRHLGIAVIAAMPLGRGILTSTFANNTPLDPKDMRPTFMPRFQAANKQKNVDIAKQWKNLADGKNCTSAQLALAWLLKQGEDIFVIPGTKQIKYLEENCGALGVELSDEDVTQIRRFAETADIAGGSLPPDFENFTFSDTVEEGSWEG</sequence>
<evidence type="ECO:0000259" key="2">
    <source>
        <dbReference type="Pfam" id="PF00248"/>
    </source>
</evidence>
<dbReference type="GO" id="GO:0016491">
    <property type="term" value="F:oxidoreductase activity"/>
    <property type="evidence" value="ECO:0007669"/>
    <property type="project" value="UniProtKB-KW"/>
</dbReference>
<dbReference type="InterPro" id="IPR036812">
    <property type="entry name" value="NAD(P)_OxRdtase_dom_sf"/>
</dbReference>
<evidence type="ECO:0000313" key="3">
    <source>
        <dbReference type="EMBL" id="THW11964.1"/>
    </source>
</evidence>
<proteinExistence type="predicted"/>
<evidence type="ECO:0000256" key="1">
    <source>
        <dbReference type="ARBA" id="ARBA00023002"/>
    </source>
</evidence>
<dbReference type="Proteomes" id="UP000308014">
    <property type="component" value="Unassembled WGS sequence"/>
</dbReference>
<dbReference type="Pfam" id="PF00248">
    <property type="entry name" value="Aldo_ket_red"/>
    <property type="match status" value="1"/>
</dbReference>
<accession>A0A4V4IAK8</accession>
<organism evidence="3 4">
    <name type="scientific">Aureobasidium pullulans</name>
    <name type="common">Black yeast</name>
    <name type="synonym">Pullularia pullulans</name>
    <dbReference type="NCBI Taxonomy" id="5580"/>
    <lineage>
        <taxon>Eukaryota</taxon>
        <taxon>Fungi</taxon>
        <taxon>Dikarya</taxon>
        <taxon>Ascomycota</taxon>
        <taxon>Pezizomycotina</taxon>
        <taxon>Dothideomycetes</taxon>
        <taxon>Dothideomycetidae</taxon>
        <taxon>Dothideales</taxon>
        <taxon>Saccotheciaceae</taxon>
        <taxon>Aureobasidium</taxon>
    </lineage>
</organism>
<comment type="caution">
    <text evidence="3">The sequence shown here is derived from an EMBL/GenBank/DDBJ whole genome shotgun (WGS) entry which is preliminary data.</text>
</comment>
<protein>
    <submittedName>
        <fullName evidence="3">Aldo/keto reductase</fullName>
    </submittedName>
</protein>
<dbReference type="GO" id="GO:0005737">
    <property type="term" value="C:cytoplasm"/>
    <property type="evidence" value="ECO:0007669"/>
    <property type="project" value="TreeGrafter"/>
</dbReference>
<keyword evidence="1" id="KW-0560">Oxidoreductase</keyword>
<gene>
    <name evidence="3" type="ORF">D6D24_06876</name>
</gene>
<dbReference type="InterPro" id="IPR023210">
    <property type="entry name" value="NADP_OxRdtase_dom"/>
</dbReference>
<dbReference type="Gene3D" id="3.20.20.100">
    <property type="entry name" value="NADP-dependent oxidoreductase domain"/>
    <property type="match status" value="1"/>
</dbReference>
<evidence type="ECO:0000313" key="4">
    <source>
        <dbReference type="Proteomes" id="UP000308014"/>
    </source>
</evidence>
<dbReference type="AlphaFoldDB" id="A0A4V4IAK8"/>
<dbReference type="InterPro" id="IPR050791">
    <property type="entry name" value="Aldo-Keto_reductase"/>
</dbReference>
<dbReference type="PANTHER" id="PTHR43625:SF40">
    <property type="entry name" value="ALDO-KETO REDUCTASE YAKC [NADP(+)]"/>
    <property type="match status" value="1"/>
</dbReference>
<dbReference type="PANTHER" id="PTHR43625">
    <property type="entry name" value="AFLATOXIN B1 ALDEHYDE REDUCTASE"/>
    <property type="match status" value="1"/>
</dbReference>